<accession>A0A7K1UMZ4</accession>
<dbReference type="PANTHER" id="PTHR43479:SF11">
    <property type="entry name" value="ACREF_ENVCD OPERON REPRESSOR-RELATED"/>
    <property type="match status" value="1"/>
</dbReference>
<dbReference type="PROSITE" id="PS50977">
    <property type="entry name" value="HTH_TETR_2"/>
    <property type="match status" value="1"/>
</dbReference>
<dbReference type="RefSeq" id="WP_157354454.1">
    <property type="nucleotide sequence ID" value="NZ_WRPP01000001.1"/>
</dbReference>
<keyword evidence="5" id="KW-1185">Reference proteome</keyword>
<evidence type="ECO:0000313" key="5">
    <source>
        <dbReference type="Proteomes" id="UP000466794"/>
    </source>
</evidence>
<evidence type="ECO:0000259" key="3">
    <source>
        <dbReference type="PROSITE" id="PS50977"/>
    </source>
</evidence>
<reference evidence="4 5" key="1">
    <citation type="submission" date="2019-12" db="EMBL/GenBank/DDBJ databases">
        <title>Nocardia sp. nov. ET3-3 isolated from soil.</title>
        <authorList>
            <person name="Kanchanasin P."/>
            <person name="Tanasupawat S."/>
            <person name="Yuki M."/>
            <person name="Kudo T."/>
        </authorList>
    </citation>
    <scope>NUCLEOTIDE SEQUENCE [LARGE SCALE GENOMIC DNA]</scope>
    <source>
        <strain evidence="4 5">ET3-3</strain>
    </source>
</reference>
<protein>
    <submittedName>
        <fullName evidence="4">TetR/AcrR family transcriptional regulator</fullName>
    </submittedName>
</protein>
<comment type="caution">
    <text evidence="4">The sequence shown here is derived from an EMBL/GenBank/DDBJ whole genome shotgun (WGS) entry which is preliminary data.</text>
</comment>
<feature type="DNA-binding region" description="H-T-H motif" evidence="2">
    <location>
        <begin position="41"/>
        <end position="60"/>
    </location>
</feature>
<dbReference type="EMBL" id="WRPP01000001">
    <property type="protein sequence ID" value="MVU75714.1"/>
    <property type="molecule type" value="Genomic_DNA"/>
</dbReference>
<sequence length="215" mass="23617">MEAPRGRYAGLSADERRSQRREQLRAAALDVIAEEGVAGLKVRALSVRAGLNDRYFYEAYGHTDRLLYELVDEQLAEVVAAVMGVIATAPADTRIRLRAVIEAGVTAIADHPARRRLAIDMQTTEELRNRRTDLVGVVAQVMLDQGRELLGDAAVTGLHSELAARTVAHGGLEILIEWLRGELDIDRAQLVDFLVAMILTASEITTTVQREMSTS</sequence>
<evidence type="ECO:0000313" key="4">
    <source>
        <dbReference type="EMBL" id="MVU75714.1"/>
    </source>
</evidence>
<keyword evidence="1 2" id="KW-0238">DNA-binding</keyword>
<evidence type="ECO:0000256" key="1">
    <source>
        <dbReference type="ARBA" id="ARBA00023125"/>
    </source>
</evidence>
<dbReference type="InterPro" id="IPR050624">
    <property type="entry name" value="HTH-type_Tx_Regulator"/>
</dbReference>
<gene>
    <name evidence="4" type="ORF">GPX89_00460</name>
</gene>
<dbReference type="InterPro" id="IPR001647">
    <property type="entry name" value="HTH_TetR"/>
</dbReference>
<organism evidence="4 5">
    <name type="scientific">Nocardia terrae</name>
    <dbReference type="NCBI Taxonomy" id="2675851"/>
    <lineage>
        <taxon>Bacteria</taxon>
        <taxon>Bacillati</taxon>
        <taxon>Actinomycetota</taxon>
        <taxon>Actinomycetes</taxon>
        <taxon>Mycobacteriales</taxon>
        <taxon>Nocardiaceae</taxon>
        <taxon>Nocardia</taxon>
    </lineage>
</organism>
<feature type="domain" description="HTH tetR-type" evidence="3">
    <location>
        <begin position="18"/>
        <end position="78"/>
    </location>
</feature>
<dbReference type="InterPro" id="IPR009057">
    <property type="entry name" value="Homeodomain-like_sf"/>
</dbReference>
<dbReference type="AlphaFoldDB" id="A0A7K1UMZ4"/>
<dbReference type="Proteomes" id="UP000466794">
    <property type="component" value="Unassembled WGS sequence"/>
</dbReference>
<dbReference type="SUPFAM" id="SSF46689">
    <property type="entry name" value="Homeodomain-like"/>
    <property type="match status" value="1"/>
</dbReference>
<proteinExistence type="predicted"/>
<dbReference type="GO" id="GO:0003677">
    <property type="term" value="F:DNA binding"/>
    <property type="evidence" value="ECO:0007669"/>
    <property type="project" value="UniProtKB-UniRule"/>
</dbReference>
<dbReference type="Gene3D" id="1.10.357.10">
    <property type="entry name" value="Tetracycline Repressor, domain 2"/>
    <property type="match status" value="1"/>
</dbReference>
<name>A0A7K1UMZ4_9NOCA</name>
<dbReference type="PANTHER" id="PTHR43479">
    <property type="entry name" value="ACREF/ENVCD OPERON REPRESSOR-RELATED"/>
    <property type="match status" value="1"/>
</dbReference>
<evidence type="ECO:0000256" key="2">
    <source>
        <dbReference type="PROSITE-ProRule" id="PRU00335"/>
    </source>
</evidence>